<dbReference type="EMBL" id="JABANU010000001">
    <property type="protein sequence ID" value="MBI5974117.1"/>
    <property type="molecule type" value="Genomic_DNA"/>
</dbReference>
<dbReference type="InterPro" id="IPR050300">
    <property type="entry name" value="GDXG_lipolytic_enzyme"/>
</dbReference>
<evidence type="ECO:0000259" key="2">
    <source>
        <dbReference type="Pfam" id="PF20434"/>
    </source>
</evidence>
<dbReference type="InterPro" id="IPR049492">
    <property type="entry name" value="BD-FAE-like_dom"/>
</dbReference>
<accession>A0ABS0T5U4</accession>
<dbReference type="GO" id="GO:0016787">
    <property type="term" value="F:hydrolase activity"/>
    <property type="evidence" value="ECO:0007669"/>
    <property type="project" value="UniProtKB-KW"/>
</dbReference>
<sequence>MVKQLKYGEHEDQHIDIYQNENQKSEAWIVLVHGGYWRERFDKTLMDAYVDSFIGFGFSVINVEYRRGQSHEWPIPKEDVALALQQFKQSEFKPKQLIGIGHSVGGQLVLLNHELLDHVVGLAPVTDVLYTLHHHLGRDAAAEYFNPASTHVLKDASPIMQTPIETDTLIIHGYNDTSVHIDTTLSYVQENHKQGTSVTLYALPYLDHLDCINPEAIHHPMLIDWINQRA</sequence>
<gene>
    <name evidence="3" type="ORF">HHH54_00730</name>
</gene>
<proteinExistence type="predicted"/>
<dbReference type="Proteomes" id="UP000751852">
    <property type="component" value="Unassembled WGS sequence"/>
</dbReference>
<dbReference type="RefSeq" id="WP_198616907.1">
    <property type="nucleotide sequence ID" value="NZ_JABANU010000001.1"/>
</dbReference>
<dbReference type="PANTHER" id="PTHR48081:SF33">
    <property type="entry name" value="KYNURENINE FORMAMIDASE"/>
    <property type="match status" value="1"/>
</dbReference>
<dbReference type="Pfam" id="PF20434">
    <property type="entry name" value="BD-FAE"/>
    <property type="match status" value="1"/>
</dbReference>
<dbReference type="SUPFAM" id="SSF53474">
    <property type="entry name" value="alpha/beta-Hydrolases"/>
    <property type="match status" value="1"/>
</dbReference>
<evidence type="ECO:0000313" key="3">
    <source>
        <dbReference type="EMBL" id="MBI5974117.1"/>
    </source>
</evidence>
<organism evidence="3 4">
    <name type="scientific">Staphylococcus canis</name>
    <dbReference type="NCBI Taxonomy" id="2724942"/>
    <lineage>
        <taxon>Bacteria</taxon>
        <taxon>Bacillati</taxon>
        <taxon>Bacillota</taxon>
        <taxon>Bacilli</taxon>
        <taxon>Bacillales</taxon>
        <taxon>Staphylococcaceae</taxon>
        <taxon>Staphylococcus</taxon>
    </lineage>
</organism>
<reference evidence="3 4" key="1">
    <citation type="submission" date="2020-04" db="EMBL/GenBank/DDBJ databases">
        <title>Staphylococcus species from domestic dog.</title>
        <authorList>
            <person name="Paterson G.K."/>
        </authorList>
    </citation>
    <scope>NUCLEOTIDE SEQUENCE [LARGE SCALE GENOMIC DNA]</scope>
    <source>
        <strain evidence="3 4">H16/1A</strain>
    </source>
</reference>
<dbReference type="Gene3D" id="3.40.50.1820">
    <property type="entry name" value="alpha/beta hydrolase"/>
    <property type="match status" value="1"/>
</dbReference>
<dbReference type="InterPro" id="IPR029058">
    <property type="entry name" value="AB_hydrolase_fold"/>
</dbReference>
<feature type="domain" description="BD-FAE-like" evidence="2">
    <location>
        <begin position="15"/>
        <end position="111"/>
    </location>
</feature>
<dbReference type="PANTHER" id="PTHR48081">
    <property type="entry name" value="AB HYDROLASE SUPERFAMILY PROTEIN C4A8.06C"/>
    <property type="match status" value="1"/>
</dbReference>
<evidence type="ECO:0000256" key="1">
    <source>
        <dbReference type="ARBA" id="ARBA00022801"/>
    </source>
</evidence>
<comment type="caution">
    <text evidence="3">The sequence shown here is derived from an EMBL/GenBank/DDBJ whole genome shotgun (WGS) entry which is preliminary data.</text>
</comment>
<protein>
    <submittedName>
        <fullName evidence="3">Alpha/beta hydrolase</fullName>
    </submittedName>
</protein>
<evidence type="ECO:0000313" key="4">
    <source>
        <dbReference type="Proteomes" id="UP000751852"/>
    </source>
</evidence>
<keyword evidence="1 3" id="KW-0378">Hydrolase</keyword>
<keyword evidence="4" id="KW-1185">Reference proteome</keyword>
<name>A0ABS0T5U4_9STAP</name>